<dbReference type="PROSITE" id="PS50109">
    <property type="entry name" value="HIS_KIN"/>
    <property type="match status" value="1"/>
</dbReference>
<evidence type="ECO:0000256" key="2">
    <source>
        <dbReference type="ARBA" id="ARBA00012438"/>
    </source>
</evidence>
<dbReference type="GO" id="GO:0000156">
    <property type="term" value="F:phosphorelay response regulator activity"/>
    <property type="evidence" value="ECO:0007669"/>
    <property type="project" value="TreeGrafter"/>
</dbReference>
<evidence type="ECO:0000256" key="6">
    <source>
        <dbReference type="SAM" id="Coils"/>
    </source>
</evidence>
<dbReference type="InterPro" id="IPR007891">
    <property type="entry name" value="CHASE3"/>
</dbReference>
<evidence type="ECO:0000256" key="3">
    <source>
        <dbReference type="ARBA" id="ARBA00022553"/>
    </source>
</evidence>
<evidence type="ECO:0000256" key="1">
    <source>
        <dbReference type="ARBA" id="ARBA00000085"/>
    </source>
</evidence>
<dbReference type="EMBL" id="CP016033">
    <property type="protein sequence ID" value="ANK14063.1"/>
    <property type="molecule type" value="Genomic_DNA"/>
</dbReference>
<sequence>MFGYLTSRPWIPLVLGFALVLGVGVITTLTVAASQTYNREVRRALVTLGAADSVTLSILEMNSAQRGYILNRDEAFRKRFIQARSDLDRDLRALKSEYAVLDLPEGLEEEVEIAVNDRLSAFNEINRMLTADDVAGAGRYSAEARLFTDNVRDALRKVKQVAYNRLYASQRAATAAGDRAYLLIIAGLVMACLLILGSIVLLVRRSGELEKANEEVRQLAETLEHRVEERTADLAEANEEIQRFAYIVSHDLRSPLVNIMGFTAELEDAQRTMADYATAEDSAVPPDVREAIVTDMPEAMGFIRAATGRMDRLIKAILQISREGRRTLTRDTIDLRALFEGIADSLSGQTDAAGATITVGDLPEVEGDRTALEQVFGNLLDNAVKYLRPGVPGEIKVTGEQRGKRVVIRVEDNGRGIAAHDRRRVFELFRRSGEQDRPGEGIGLAHVQALVRRLGGQIHVESELGEGSCFTVTLPLTMATRN</sequence>
<dbReference type="InterPro" id="IPR036890">
    <property type="entry name" value="HATPase_C_sf"/>
</dbReference>
<dbReference type="InterPro" id="IPR003661">
    <property type="entry name" value="HisK_dim/P_dom"/>
</dbReference>
<comment type="catalytic activity">
    <reaction evidence="1">
        <text>ATP + protein L-histidine = ADP + protein N-phospho-L-histidine.</text>
        <dbReference type="EC" id="2.7.13.3"/>
    </reaction>
</comment>
<dbReference type="Pfam" id="PF02518">
    <property type="entry name" value="HATPase_c"/>
    <property type="match status" value="1"/>
</dbReference>
<feature type="transmembrane region" description="Helical" evidence="7">
    <location>
        <begin position="180"/>
        <end position="203"/>
    </location>
</feature>
<evidence type="ECO:0000313" key="10">
    <source>
        <dbReference type="Proteomes" id="UP000078263"/>
    </source>
</evidence>
<dbReference type="SMART" id="SM00387">
    <property type="entry name" value="HATPase_c"/>
    <property type="match status" value="1"/>
</dbReference>
<keyword evidence="7" id="KW-0812">Transmembrane</keyword>
<keyword evidence="4" id="KW-0808">Transferase</keyword>
<name>A0A192D6D8_9SPHN</name>
<dbReference type="GO" id="GO:0000155">
    <property type="term" value="F:phosphorelay sensor kinase activity"/>
    <property type="evidence" value="ECO:0007669"/>
    <property type="project" value="InterPro"/>
</dbReference>
<dbReference type="InterPro" id="IPR036097">
    <property type="entry name" value="HisK_dim/P_sf"/>
</dbReference>
<keyword evidence="7" id="KW-0472">Membrane</keyword>
<keyword evidence="3" id="KW-0597">Phosphoprotein</keyword>
<dbReference type="PANTHER" id="PTHR42878:SF15">
    <property type="entry name" value="BACTERIOPHYTOCHROME"/>
    <property type="match status" value="1"/>
</dbReference>
<evidence type="ECO:0000313" key="9">
    <source>
        <dbReference type="EMBL" id="ANK14063.1"/>
    </source>
</evidence>
<keyword evidence="7" id="KW-1133">Transmembrane helix</keyword>
<dbReference type="Gene3D" id="1.10.287.130">
    <property type="match status" value="1"/>
</dbReference>
<dbReference type="SUPFAM" id="SSF47384">
    <property type="entry name" value="Homodimeric domain of signal transducing histidine kinase"/>
    <property type="match status" value="1"/>
</dbReference>
<feature type="transmembrane region" description="Helical" evidence="7">
    <location>
        <begin position="12"/>
        <end position="33"/>
    </location>
</feature>
<feature type="domain" description="Histidine kinase" evidence="8">
    <location>
        <begin position="247"/>
        <end position="478"/>
    </location>
</feature>
<dbReference type="SMART" id="SM00388">
    <property type="entry name" value="HisKA"/>
    <property type="match status" value="1"/>
</dbReference>
<dbReference type="InterPro" id="IPR004358">
    <property type="entry name" value="Sig_transdc_His_kin-like_C"/>
</dbReference>
<keyword evidence="6" id="KW-0175">Coiled coil</keyword>
<dbReference type="InterPro" id="IPR005467">
    <property type="entry name" value="His_kinase_dom"/>
</dbReference>
<dbReference type="KEGG" id="pns:A9D12_03370"/>
<dbReference type="Proteomes" id="UP000078263">
    <property type="component" value="Chromosome"/>
</dbReference>
<dbReference type="Gene3D" id="3.30.565.10">
    <property type="entry name" value="Histidine kinase-like ATPase, C-terminal domain"/>
    <property type="match status" value="1"/>
</dbReference>
<evidence type="ECO:0000256" key="5">
    <source>
        <dbReference type="ARBA" id="ARBA00022777"/>
    </source>
</evidence>
<reference evidence="9 10" key="1">
    <citation type="submission" date="2016-05" db="EMBL/GenBank/DDBJ databases">
        <title>Compelete Genome Sequence of Bacteriochlorophyll-Synthesizing Bacterium Porphyrobacter neustonensis DSM 9434.</title>
        <authorList>
            <person name="Shi X.-L."/>
            <person name="Wu Y.-H."/>
            <person name="Cheng H."/>
            <person name="Xu L."/>
            <person name="Zhang X.-Q."/>
            <person name="Wang C.-S."/>
            <person name="Xu X.-W."/>
        </authorList>
    </citation>
    <scope>NUCLEOTIDE SEQUENCE [LARGE SCALE GENOMIC DNA]</scope>
    <source>
        <strain evidence="9 10">DSM 9434</strain>
    </source>
</reference>
<organism evidence="9 10">
    <name type="scientific">Erythrobacter neustonensis</name>
    <dbReference type="NCBI Taxonomy" id="1112"/>
    <lineage>
        <taxon>Bacteria</taxon>
        <taxon>Pseudomonadati</taxon>
        <taxon>Pseudomonadota</taxon>
        <taxon>Alphaproteobacteria</taxon>
        <taxon>Sphingomonadales</taxon>
        <taxon>Erythrobacteraceae</taxon>
        <taxon>Erythrobacter/Porphyrobacter group</taxon>
        <taxon>Erythrobacter</taxon>
    </lineage>
</organism>
<feature type="coiled-coil region" evidence="6">
    <location>
        <begin position="202"/>
        <end position="240"/>
    </location>
</feature>
<keyword evidence="10" id="KW-1185">Reference proteome</keyword>
<evidence type="ECO:0000256" key="7">
    <source>
        <dbReference type="SAM" id="Phobius"/>
    </source>
</evidence>
<dbReference type="PRINTS" id="PR00344">
    <property type="entry name" value="BCTRLSENSOR"/>
</dbReference>
<gene>
    <name evidence="9" type="ORF">A9D12_03370</name>
</gene>
<dbReference type="FunFam" id="3.30.565.10:FF:000006">
    <property type="entry name" value="Sensor histidine kinase WalK"/>
    <property type="match status" value="1"/>
</dbReference>
<dbReference type="AlphaFoldDB" id="A0A192D6D8"/>
<dbReference type="GO" id="GO:0007234">
    <property type="term" value="P:osmosensory signaling via phosphorelay pathway"/>
    <property type="evidence" value="ECO:0007669"/>
    <property type="project" value="TreeGrafter"/>
</dbReference>
<dbReference type="InterPro" id="IPR050351">
    <property type="entry name" value="BphY/WalK/GraS-like"/>
</dbReference>
<dbReference type="SUPFAM" id="SSF55874">
    <property type="entry name" value="ATPase domain of HSP90 chaperone/DNA topoisomerase II/histidine kinase"/>
    <property type="match status" value="1"/>
</dbReference>
<dbReference type="CDD" id="cd00082">
    <property type="entry name" value="HisKA"/>
    <property type="match status" value="1"/>
</dbReference>
<dbReference type="EC" id="2.7.13.3" evidence="2"/>
<evidence type="ECO:0000256" key="4">
    <source>
        <dbReference type="ARBA" id="ARBA00022679"/>
    </source>
</evidence>
<accession>A0A192D6D8</accession>
<evidence type="ECO:0000259" key="8">
    <source>
        <dbReference type="PROSITE" id="PS50109"/>
    </source>
</evidence>
<protein>
    <recommendedName>
        <fullName evidence="2">histidine kinase</fullName>
        <ecNumber evidence="2">2.7.13.3</ecNumber>
    </recommendedName>
</protein>
<proteinExistence type="predicted"/>
<dbReference type="PANTHER" id="PTHR42878">
    <property type="entry name" value="TWO-COMPONENT HISTIDINE KINASE"/>
    <property type="match status" value="1"/>
</dbReference>
<dbReference type="STRING" id="1112.A9D12_03370"/>
<dbReference type="Pfam" id="PF05227">
    <property type="entry name" value="CHASE3"/>
    <property type="match status" value="1"/>
</dbReference>
<dbReference type="InterPro" id="IPR003594">
    <property type="entry name" value="HATPase_dom"/>
</dbReference>
<keyword evidence="5" id="KW-0418">Kinase</keyword>
<dbReference type="GO" id="GO:0030295">
    <property type="term" value="F:protein kinase activator activity"/>
    <property type="evidence" value="ECO:0007669"/>
    <property type="project" value="TreeGrafter"/>
</dbReference>